<evidence type="ECO:0000256" key="7">
    <source>
        <dbReference type="SAM" id="MobiDB-lite"/>
    </source>
</evidence>
<name>A0A096AJ66_9FIRM</name>
<comment type="subcellular location">
    <subcellularLocation>
        <location evidence="6">Cytoplasm</location>
    </subcellularLocation>
</comment>
<evidence type="ECO:0000256" key="6">
    <source>
        <dbReference type="HAMAP-Rule" id="MF_00074"/>
    </source>
</evidence>
<evidence type="ECO:0000256" key="3">
    <source>
        <dbReference type="ARBA" id="ARBA00022603"/>
    </source>
</evidence>
<evidence type="ECO:0000256" key="4">
    <source>
        <dbReference type="ARBA" id="ARBA00022679"/>
    </source>
</evidence>
<sequence length="250" mass="28365">MKASVSDYVVEQDVFIADMLAQMEGIGLPLTDAQGRDFYTYYVHLIKTNAHMNLTAITDAHEVVVKHMIDSLSCYDPAYFFEGARLLDVGTGAGFPGIPLAIYRRDLEITLFDSLQKRLRFLQDVIDMLNLTNVTTLHGRAEDMSHQMEHRERYDLVTSRAVARLPILAEWTLPYVKVGGYCIALKGAIYEEEVEESQRALSMLGGAVREIRPITLPTISDKRAVVYLEKQRKTPTNYPRKPKDIKARPL</sequence>
<dbReference type="PIRSF" id="PIRSF003078">
    <property type="entry name" value="GidB"/>
    <property type="match status" value="1"/>
</dbReference>
<keyword evidence="5 6" id="KW-0949">S-adenosyl-L-methionine</keyword>
<dbReference type="Gene3D" id="3.40.50.150">
    <property type="entry name" value="Vaccinia Virus protein VP39"/>
    <property type="match status" value="1"/>
</dbReference>
<feature type="binding site" evidence="6">
    <location>
        <position position="160"/>
    </location>
    <ligand>
        <name>S-adenosyl-L-methionine</name>
        <dbReference type="ChEBI" id="CHEBI:59789"/>
    </ligand>
</feature>
<evidence type="ECO:0000256" key="1">
    <source>
        <dbReference type="ARBA" id="ARBA00022490"/>
    </source>
</evidence>
<dbReference type="GO" id="GO:0070043">
    <property type="term" value="F:rRNA (guanine-N7-)-methyltransferase activity"/>
    <property type="evidence" value="ECO:0007669"/>
    <property type="project" value="UniProtKB-UniRule"/>
</dbReference>
<keyword evidence="9" id="KW-1185">Reference proteome</keyword>
<feature type="compositionally biased region" description="Basic and acidic residues" evidence="7">
    <location>
        <begin position="241"/>
        <end position="250"/>
    </location>
</feature>
<dbReference type="Pfam" id="PF02527">
    <property type="entry name" value="GidB"/>
    <property type="match status" value="1"/>
</dbReference>
<keyword evidence="4 6" id="KW-0808">Transferase</keyword>
<accession>A0A096AJ66</accession>
<dbReference type="SUPFAM" id="SSF53335">
    <property type="entry name" value="S-adenosyl-L-methionine-dependent methyltransferases"/>
    <property type="match status" value="1"/>
</dbReference>
<keyword evidence="1 6" id="KW-0963">Cytoplasm</keyword>
<dbReference type="Proteomes" id="UP000029628">
    <property type="component" value="Unassembled WGS sequence"/>
</dbReference>
<evidence type="ECO:0000313" key="9">
    <source>
        <dbReference type="Proteomes" id="UP000029628"/>
    </source>
</evidence>
<dbReference type="FunFam" id="3.40.50.150:FF:000041">
    <property type="entry name" value="Ribosomal RNA small subunit methyltransferase G"/>
    <property type="match status" value="1"/>
</dbReference>
<reference evidence="8 9" key="1">
    <citation type="submission" date="2014-07" db="EMBL/GenBank/DDBJ databases">
        <authorList>
            <person name="McCorrison J."/>
            <person name="Sanka R."/>
            <person name="Torralba M."/>
            <person name="Gillis M."/>
            <person name="Haft D.H."/>
            <person name="Methe B."/>
            <person name="Sutton G."/>
            <person name="Nelson K.E."/>
        </authorList>
    </citation>
    <scope>NUCLEOTIDE SEQUENCE [LARGE SCALE GENOMIC DNA]</scope>
    <source>
        <strain evidence="8 9">DNF00314</strain>
    </source>
</reference>
<dbReference type="CDD" id="cd02440">
    <property type="entry name" value="AdoMet_MTases"/>
    <property type="match status" value="1"/>
</dbReference>
<dbReference type="RefSeq" id="WP_038153047.1">
    <property type="nucleotide sequence ID" value="NZ_JRNT01000032.1"/>
</dbReference>
<feature type="region of interest" description="Disordered" evidence="7">
    <location>
        <begin position="231"/>
        <end position="250"/>
    </location>
</feature>
<dbReference type="InterPro" id="IPR003682">
    <property type="entry name" value="rRNA_ssu_MeTfrase_G"/>
</dbReference>
<gene>
    <name evidence="6" type="primary">rsmG</name>
    <name evidence="8" type="ORF">HMPREF0872_07605</name>
</gene>
<comment type="similarity">
    <text evidence="6">Belongs to the methyltransferase superfamily. RNA methyltransferase RsmG family.</text>
</comment>
<keyword evidence="2 6" id="KW-0698">rRNA processing</keyword>
<dbReference type="AlphaFoldDB" id="A0A096AJ66"/>
<evidence type="ECO:0000313" key="8">
    <source>
        <dbReference type="EMBL" id="KGF46641.1"/>
    </source>
</evidence>
<dbReference type="HAMAP" id="MF_00074">
    <property type="entry name" value="16SrRNA_methyltr_G"/>
    <property type="match status" value="1"/>
</dbReference>
<dbReference type="eggNOG" id="COG0357">
    <property type="taxonomic scope" value="Bacteria"/>
</dbReference>
<evidence type="ECO:0000256" key="5">
    <source>
        <dbReference type="ARBA" id="ARBA00022691"/>
    </source>
</evidence>
<dbReference type="EMBL" id="JRNT01000032">
    <property type="protein sequence ID" value="KGF46641.1"/>
    <property type="molecule type" value="Genomic_DNA"/>
</dbReference>
<comment type="caution">
    <text evidence="8">The sequence shown here is derived from an EMBL/GenBank/DDBJ whole genome shotgun (WGS) entry which is preliminary data.</text>
</comment>
<feature type="binding site" evidence="6">
    <location>
        <position position="95"/>
    </location>
    <ligand>
        <name>S-adenosyl-L-methionine</name>
        <dbReference type="ChEBI" id="CHEBI:59789"/>
    </ligand>
</feature>
<dbReference type="PANTHER" id="PTHR31760:SF0">
    <property type="entry name" value="S-ADENOSYL-L-METHIONINE-DEPENDENT METHYLTRANSFERASES SUPERFAMILY PROTEIN"/>
    <property type="match status" value="1"/>
</dbReference>
<feature type="binding site" evidence="6">
    <location>
        <position position="90"/>
    </location>
    <ligand>
        <name>S-adenosyl-L-methionine</name>
        <dbReference type="ChEBI" id="CHEBI:59789"/>
    </ligand>
</feature>
<protein>
    <recommendedName>
        <fullName evidence="6">Ribosomal RNA small subunit methyltransferase G</fullName>
        <ecNumber evidence="6">2.1.1.-</ecNumber>
    </recommendedName>
    <alternativeName>
        <fullName evidence="6">16S rRNA 7-methylguanosine methyltransferase</fullName>
        <shortName evidence="6">16S rRNA m7G methyltransferase</shortName>
    </alternativeName>
</protein>
<dbReference type="PANTHER" id="PTHR31760">
    <property type="entry name" value="S-ADENOSYL-L-METHIONINE-DEPENDENT METHYLTRANSFERASES SUPERFAMILY PROTEIN"/>
    <property type="match status" value="1"/>
</dbReference>
<comment type="function">
    <text evidence="6">Specifically methylates the N7 position of a guanine in 16S rRNA.</text>
</comment>
<feature type="binding site" evidence="6">
    <location>
        <begin position="141"/>
        <end position="142"/>
    </location>
    <ligand>
        <name>S-adenosyl-L-methionine</name>
        <dbReference type="ChEBI" id="CHEBI:59789"/>
    </ligand>
</feature>
<dbReference type="GO" id="GO:0005829">
    <property type="term" value="C:cytosol"/>
    <property type="evidence" value="ECO:0007669"/>
    <property type="project" value="TreeGrafter"/>
</dbReference>
<dbReference type="InterPro" id="IPR029063">
    <property type="entry name" value="SAM-dependent_MTases_sf"/>
</dbReference>
<proteinExistence type="inferred from homology"/>
<dbReference type="NCBIfam" id="TIGR00138">
    <property type="entry name" value="rsmG_gidB"/>
    <property type="match status" value="1"/>
</dbReference>
<comment type="caution">
    <text evidence="6">Lacks conserved residue(s) required for the propagation of feature annotation.</text>
</comment>
<keyword evidence="3 6" id="KW-0489">Methyltransferase</keyword>
<evidence type="ECO:0000256" key="2">
    <source>
        <dbReference type="ARBA" id="ARBA00022552"/>
    </source>
</evidence>
<dbReference type="EC" id="2.1.1.-" evidence="6"/>
<organism evidence="8 9">
    <name type="scientific">Veillonella montpellierensis DNF00314</name>
    <dbReference type="NCBI Taxonomy" id="1401067"/>
    <lineage>
        <taxon>Bacteria</taxon>
        <taxon>Bacillati</taxon>
        <taxon>Bacillota</taxon>
        <taxon>Negativicutes</taxon>
        <taxon>Veillonellales</taxon>
        <taxon>Veillonellaceae</taxon>
        <taxon>Veillonella</taxon>
    </lineage>
</organism>